<protein>
    <submittedName>
        <fullName evidence="8">Heterodisulfide reductase-related iron-sulfur binding cluster</fullName>
    </submittedName>
</protein>
<evidence type="ECO:0000313" key="8">
    <source>
        <dbReference type="EMBL" id="MDN0073419.1"/>
    </source>
</evidence>
<evidence type="ECO:0000256" key="4">
    <source>
        <dbReference type="ARBA" id="ARBA00023004"/>
    </source>
</evidence>
<accession>A0ABT7XIM1</accession>
<organism evidence="8 9">
    <name type="scientific">Crenobacter oryzisoli</name>
    <dbReference type="NCBI Taxonomy" id="3056844"/>
    <lineage>
        <taxon>Bacteria</taxon>
        <taxon>Pseudomonadati</taxon>
        <taxon>Pseudomonadota</taxon>
        <taxon>Betaproteobacteria</taxon>
        <taxon>Neisseriales</taxon>
        <taxon>Neisseriaceae</taxon>
        <taxon>Crenobacter</taxon>
    </lineage>
</organism>
<dbReference type="Proteomes" id="UP001168540">
    <property type="component" value="Unassembled WGS sequence"/>
</dbReference>
<keyword evidence="4" id="KW-0408">Iron</keyword>
<dbReference type="InterPro" id="IPR004017">
    <property type="entry name" value="Cys_rich_dom"/>
</dbReference>
<evidence type="ECO:0000256" key="5">
    <source>
        <dbReference type="ARBA" id="ARBA00023014"/>
    </source>
</evidence>
<sequence>MATDKREGNLDAPTRHPLGQDDPAFYDENALLAEMERVFNICHGCRRCVSLCHAFPTLFDLVDESATMEVDGVAKADFAKVVDHCYLCDLCYMTKCPYVPPHPWNVDFPHLMLRAKAVRYKQGKVRLRDRILTSTDTVGNLAGIPVVAGLVNAANRYRPARQALQQVLGVHADAQLPRYHSRTLQKRMRGHVTIDSAKPAGGTRGRIALFATCYMNRNEPGPGEDFFAVFEHNGIPVVLAGQERCCGMPRLELGDLDSIRKARDHNVPMLSELVDQGWDLTALIPSCVLMFKNELPLIFPDDELVKKVAAAFYDPFEYLMLRHKAGLLHTDFKAPLGKVAYHAACHQRVQNIGHKTFDLLSLVPGTTVELIERCSGHDGTYAVKTETFPNAMKLVKPVAERVKRAESDHYGSDCVMAGHHIEHAVADGREAEHPITLLRRAYGL</sequence>
<keyword evidence="1" id="KW-0004">4Fe-4S</keyword>
<dbReference type="EMBL" id="JAUEDK010000001">
    <property type="protein sequence ID" value="MDN0073419.1"/>
    <property type="molecule type" value="Genomic_DNA"/>
</dbReference>
<reference evidence="8" key="1">
    <citation type="submission" date="2023-06" db="EMBL/GenBank/DDBJ databases">
        <authorList>
            <person name="Zhang S."/>
        </authorList>
    </citation>
    <scope>NUCLEOTIDE SEQUENCE</scope>
    <source>
        <strain evidence="8">SG2303</strain>
    </source>
</reference>
<evidence type="ECO:0000313" key="9">
    <source>
        <dbReference type="Proteomes" id="UP001168540"/>
    </source>
</evidence>
<dbReference type="PANTHER" id="PTHR32479:SF19">
    <property type="entry name" value="ANAEROBIC GLYCEROL-3-PHOSPHATE DEHYDROGENASE SUBUNIT C"/>
    <property type="match status" value="1"/>
</dbReference>
<name>A0ABT7XIM1_9NEIS</name>
<comment type="caution">
    <text evidence="8">The sequence shown here is derived from an EMBL/GenBank/DDBJ whole genome shotgun (WGS) entry which is preliminary data.</text>
</comment>
<evidence type="ECO:0000256" key="3">
    <source>
        <dbReference type="ARBA" id="ARBA00022737"/>
    </source>
</evidence>
<keyword evidence="9" id="KW-1185">Reference proteome</keyword>
<dbReference type="Pfam" id="PF02754">
    <property type="entry name" value="CCG"/>
    <property type="match status" value="1"/>
</dbReference>
<evidence type="ECO:0000256" key="1">
    <source>
        <dbReference type="ARBA" id="ARBA00022485"/>
    </source>
</evidence>
<keyword evidence="5" id="KW-0411">Iron-sulfur</keyword>
<dbReference type="PANTHER" id="PTHR32479">
    <property type="entry name" value="GLYCOLATE OXIDASE IRON-SULFUR SUBUNIT"/>
    <property type="match status" value="1"/>
</dbReference>
<feature type="domain" description="Cysteine-rich" evidence="7">
    <location>
        <begin position="207"/>
        <end position="291"/>
    </location>
</feature>
<evidence type="ECO:0000256" key="2">
    <source>
        <dbReference type="ARBA" id="ARBA00022723"/>
    </source>
</evidence>
<evidence type="ECO:0000259" key="7">
    <source>
        <dbReference type="Pfam" id="PF02754"/>
    </source>
</evidence>
<feature type="region of interest" description="Disordered" evidence="6">
    <location>
        <begin position="1"/>
        <end position="21"/>
    </location>
</feature>
<evidence type="ECO:0000256" key="6">
    <source>
        <dbReference type="SAM" id="MobiDB-lite"/>
    </source>
</evidence>
<keyword evidence="3" id="KW-0677">Repeat</keyword>
<dbReference type="SUPFAM" id="SSF54862">
    <property type="entry name" value="4Fe-4S ferredoxins"/>
    <property type="match status" value="1"/>
</dbReference>
<dbReference type="RefSeq" id="WP_289827940.1">
    <property type="nucleotide sequence ID" value="NZ_JAUEDK010000001.1"/>
</dbReference>
<keyword evidence="2" id="KW-0479">Metal-binding</keyword>
<proteinExistence type="predicted"/>
<gene>
    <name evidence="8" type="ORF">QU481_00705</name>
</gene>